<keyword evidence="4" id="KW-1185">Reference proteome</keyword>
<dbReference type="PANTHER" id="PTHR43818">
    <property type="entry name" value="BCDNA.GH03377"/>
    <property type="match status" value="1"/>
</dbReference>
<evidence type="ECO:0000313" key="4">
    <source>
        <dbReference type="Proteomes" id="UP001193389"/>
    </source>
</evidence>
<dbReference type="SUPFAM" id="SSF51735">
    <property type="entry name" value="NAD(P)-binding Rossmann-fold domains"/>
    <property type="match status" value="1"/>
</dbReference>
<dbReference type="GO" id="GO:0000166">
    <property type="term" value="F:nucleotide binding"/>
    <property type="evidence" value="ECO:0007669"/>
    <property type="project" value="InterPro"/>
</dbReference>
<dbReference type="RefSeq" id="WP_318347057.1">
    <property type="nucleotide sequence ID" value="NZ_AP018694.1"/>
</dbReference>
<dbReference type="InterPro" id="IPR019546">
    <property type="entry name" value="TAT_signal_bac_arc"/>
</dbReference>
<evidence type="ECO:0000259" key="2">
    <source>
        <dbReference type="Pfam" id="PF19051"/>
    </source>
</evidence>
<dbReference type="Proteomes" id="UP001193389">
    <property type="component" value="Chromosome"/>
</dbReference>
<dbReference type="Pfam" id="PF01408">
    <property type="entry name" value="GFO_IDH_MocA"/>
    <property type="match status" value="1"/>
</dbReference>
<protein>
    <submittedName>
        <fullName evidence="3">NADH-dependent dyhydrogenase</fullName>
    </submittedName>
</protein>
<dbReference type="Gene3D" id="3.30.360.10">
    <property type="entry name" value="Dihydrodipicolinate Reductase, domain 2"/>
    <property type="match status" value="1"/>
</dbReference>
<dbReference type="InterPro" id="IPR050463">
    <property type="entry name" value="Gfo/Idh/MocA_oxidrdct_glycsds"/>
</dbReference>
<dbReference type="AlphaFoldDB" id="A0A5K7SB10"/>
<gene>
    <name evidence="3" type="ORF">AQPE_2915</name>
</gene>
<feature type="domain" description="Gfo/Idh/MocA-like oxidoreductase N-terminal" evidence="1">
    <location>
        <begin position="38"/>
        <end position="170"/>
    </location>
</feature>
<name>A0A5K7SB10_9BACT</name>
<sequence>MERRNFLKKVSAGTAGAIILPTIIPSSVMGKNAPSNKINIGQIGCGRIAQGHDMPGTLQHDVARYIAVSDLDKNRMADGKKLVEDYYKKRTGQDNYVNVKMYDDYKEMLLNKDIDAVVISTPDHWHAQPAIEAALAGKHVYVQKPTSLTVAEGRIMANIVKEKGIILQVGTQQRSSTQFRVAAELVRNGRIGRLHTVKIGLPGDPSGPEAAEMPIPKGFNYDMWLGETPYVPYTEIGVHPQKGYDRPGWLRREQFGAGMITGWGQHHYDSAAWGMDTELTGPISIQAVAEFPKSGLWNVHGDFMAKAEYANGITMYTSGGYPNGIRYEGTEGWIFVSRGDYVASASDPVSKGQRAKALDASDPKILESVIGENEIHLYKSDEQHGNWLECIQTKKEPISPAEIGHRACTICLITHIAMKLNRKLNWNPGTERFENDDQANAMLSRPERFPYGISNIKRK</sequence>
<dbReference type="SUPFAM" id="SSF55347">
    <property type="entry name" value="Glyceraldehyde-3-phosphate dehydrogenase-like, C-terminal domain"/>
    <property type="match status" value="1"/>
</dbReference>
<dbReference type="Gene3D" id="3.40.50.720">
    <property type="entry name" value="NAD(P)-binding Rossmann-like Domain"/>
    <property type="match status" value="1"/>
</dbReference>
<accession>A0A5K7SB10</accession>
<dbReference type="InterPro" id="IPR000683">
    <property type="entry name" value="Gfo/Idh/MocA-like_OxRdtase_N"/>
</dbReference>
<feature type="domain" description="Gfo/Idh/MocA-like oxidoreductase bacterial type C-terminal" evidence="2">
    <location>
        <begin position="211"/>
        <end position="292"/>
    </location>
</feature>
<dbReference type="InterPro" id="IPR036291">
    <property type="entry name" value="NAD(P)-bd_dom_sf"/>
</dbReference>
<dbReference type="InterPro" id="IPR043906">
    <property type="entry name" value="Gfo/Idh/MocA_OxRdtase_bact_C"/>
</dbReference>
<dbReference type="Pfam" id="PF19051">
    <property type="entry name" value="GFO_IDH_MocA_C2"/>
    <property type="match status" value="2"/>
</dbReference>
<evidence type="ECO:0000313" key="3">
    <source>
        <dbReference type="EMBL" id="BBE18750.1"/>
    </source>
</evidence>
<feature type="domain" description="Gfo/Idh/MocA-like oxidoreductase bacterial type C-terminal" evidence="2">
    <location>
        <begin position="378"/>
        <end position="452"/>
    </location>
</feature>
<reference evidence="3" key="1">
    <citation type="journal article" date="2020" name="Int. J. Syst. Evol. Microbiol.">
        <title>Aquipluma nitroreducens gen. nov. sp. nov., a novel facultatively anaerobic bacterium isolated from a freshwater lake.</title>
        <authorList>
            <person name="Watanabe M."/>
            <person name="Kojima H."/>
            <person name="Fukui M."/>
        </authorList>
    </citation>
    <scope>NUCLEOTIDE SEQUENCE</scope>
    <source>
        <strain evidence="3">MeG22</strain>
    </source>
</reference>
<dbReference type="PANTHER" id="PTHR43818:SF5">
    <property type="entry name" value="OXIDOREDUCTASE FAMILY PROTEIN"/>
    <property type="match status" value="1"/>
</dbReference>
<proteinExistence type="predicted"/>
<dbReference type="EMBL" id="AP018694">
    <property type="protein sequence ID" value="BBE18750.1"/>
    <property type="molecule type" value="Genomic_DNA"/>
</dbReference>
<dbReference type="KEGG" id="anf:AQPE_2915"/>
<dbReference type="NCBIfam" id="TIGR01409">
    <property type="entry name" value="TAT_signal_seq"/>
    <property type="match status" value="1"/>
</dbReference>
<evidence type="ECO:0000259" key="1">
    <source>
        <dbReference type="Pfam" id="PF01408"/>
    </source>
</evidence>
<organism evidence="3 4">
    <name type="scientific">Aquipluma nitroreducens</name>
    <dbReference type="NCBI Taxonomy" id="2010828"/>
    <lineage>
        <taxon>Bacteria</taxon>
        <taxon>Pseudomonadati</taxon>
        <taxon>Bacteroidota</taxon>
        <taxon>Bacteroidia</taxon>
        <taxon>Marinilabiliales</taxon>
        <taxon>Prolixibacteraceae</taxon>
        <taxon>Aquipluma</taxon>
    </lineage>
</organism>